<dbReference type="eggNOG" id="KOG0166">
    <property type="taxonomic scope" value="Eukaryota"/>
</dbReference>
<dbReference type="GO" id="GO:0005634">
    <property type="term" value="C:nucleus"/>
    <property type="evidence" value="ECO:0000318"/>
    <property type="project" value="GO_Central"/>
</dbReference>
<dbReference type="OMA" id="PHANISE"/>
<evidence type="ECO:0000313" key="8">
    <source>
        <dbReference type="EMBL" id="EFX74589.1"/>
    </source>
</evidence>
<protein>
    <recommendedName>
        <fullName evidence="5">Importin subunit alpha</fullName>
    </recommendedName>
</protein>
<dbReference type="PhylomeDB" id="E9H148"/>
<dbReference type="PIRSF" id="PIRSF005673">
    <property type="entry name" value="Importin_alpha"/>
    <property type="match status" value="1"/>
</dbReference>
<keyword evidence="4 5" id="KW-0653">Protein transport</keyword>
<dbReference type="SMART" id="SM00185">
    <property type="entry name" value="ARM"/>
    <property type="match status" value="8"/>
</dbReference>
<evidence type="ECO:0000313" key="9">
    <source>
        <dbReference type="Proteomes" id="UP000000305"/>
    </source>
</evidence>
<proteinExistence type="inferred from homology"/>
<evidence type="ECO:0000256" key="3">
    <source>
        <dbReference type="ARBA" id="ARBA00022737"/>
    </source>
</evidence>
<dbReference type="GO" id="GO:0008139">
    <property type="term" value="F:nuclear localization sequence binding"/>
    <property type="evidence" value="ECO:0000318"/>
    <property type="project" value="GO_Central"/>
</dbReference>
<dbReference type="Pfam" id="PF00514">
    <property type="entry name" value="Arm"/>
    <property type="match status" value="5"/>
</dbReference>
<dbReference type="Gene3D" id="1.25.10.10">
    <property type="entry name" value="Leucine-rich Repeat Variant"/>
    <property type="match status" value="1"/>
</dbReference>
<dbReference type="PANTHER" id="PTHR23316">
    <property type="entry name" value="IMPORTIN ALPHA"/>
    <property type="match status" value="1"/>
</dbReference>
<dbReference type="OrthoDB" id="29145at2759"/>
<evidence type="ECO:0000256" key="2">
    <source>
        <dbReference type="ARBA" id="ARBA00022448"/>
    </source>
</evidence>
<dbReference type="GO" id="GO:0005737">
    <property type="term" value="C:cytoplasm"/>
    <property type="evidence" value="ECO:0007669"/>
    <property type="project" value="InterPro"/>
</dbReference>
<dbReference type="InterPro" id="IPR024931">
    <property type="entry name" value="Importin_alpha"/>
</dbReference>
<dbReference type="FunFam" id="1.25.10.10:FF:000009">
    <property type="entry name" value="Importin subunit alpha"/>
    <property type="match status" value="1"/>
</dbReference>
<dbReference type="EMBL" id="GL732582">
    <property type="protein sequence ID" value="EFX74589.1"/>
    <property type="molecule type" value="Genomic_DNA"/>
</dbReference>
<dbReference type="SUPFAM" id="SSF48371">
    <property type="entry name" value="ARM repeat"/>
    <property type="match status" value="1"/>
</dbReference>
<evidence type="ECO:0000256" key="1">
    <source>
        <dbReference type="ARBA" id="ARBA00010394"/>
    </source>
</evidence>
<gene>
    <name evidence="8" type="ORF">DAPPUDRAFT_251789</name>
</gene>
<feature type="compositionally biased region" description="Polar residues" evidence="7">
    <location>
        <begin position="472"/>
        <end position="491"/>
    </location>
</feature>
<dbReference type="AlphaFoldDB" id="E9H148"/>
<dbReference type="InterPro" id="IPR016024">
    <property type="entry name" value="ARM-type_fold"/>
</dbReference>
<dbReference type="InterPro" id="IPR000225">
    <property type="entry name" value="Armadillo"/>
</dbReference>
<dbReference type="KEGG" id="dpx:DAPPUDRAFT_251789"/>
<keyword evidence="3" id="KW-0677">Repeat</keyword>
<name>E9H148_DAPPU</name>
<dbReference type="HOGENOM" id="CLU_018084_6_1_1"/>
<dbReference type="InterPro" id="IPR011989">
    <property type="entry name" value="ARM-like"/>
</dbReference>
<dbReference type="PROSITE" id="PS50176">
    <property type="entry name" value="ARM_REPEAT"/>
    <property type="match status" value="1"/>
</dbReference>
<evidence type="ECO:0000256" key="7">
    <source>
        <dbReference type="SAM" id="MobiDB-lite"/>
    </source>
</evidence>
<reference evidence="8 9" key="1">
    <citation type="journal article" date="2011" name="Science">
        <title>The ecoresponsive genome of Daphnia pulex.</title>
        <authorList>
            <person name="Colbourne J.K."/>
            <person name="Pfrender M.E."/>
            <person name="Gilbert D."/>
            <person name="Thomas W.K."/>
            <person name="Tucker A."/>
            <person name="Oakley T.H."/>
            <person name="Tokishita S."/>
            <person name="Aerts A."/>
            <person name="Arnold G.J."/>
            <person name="Basu M.K."/>
            <person name="Bauer D.J."/>
            <person name="Caceres C.E."/>
            <person name="Carmel L."/>
            <person name="Casola C."/>
            <person name="Choi J.H."/>
            <person name="Detter J.C."/>
            <person name="Dong Q."/>
            <person name="Dusheyko S."/>
            <person name="Eads B.D."/>
            <person name="Frohlich T."/>
            <person name="Geiler-Samerotte K.A."/>
            <person name="Gerlach D."/>
            <person name="Hatcher P."/>
            <person name="Jogdeo S."/>
            <person name="Krijgsveld J."/>
            <person name="Kriventseva E.V."/>
            <person name="Kultz D."/>
            <person name="Laforsch C."/>
            <person name="Lindquist E."/>
            <person name="Lopez J."/>
            <person name="Manak J.R."/>
            <person name="Muller J."/>
            <person name="Pangilinan J."/>
            <person name="Patwardhan R.P."/>
            <person name="Pitluck S."/>
            <person name="Pritham E.J."/>
            <person name="Rechtsteiner A."/>
            <person name="Rho M."/>
            <person name="Rogozin I.B."/>
            <person name="Sakarya O."/>
            <person name="Salamov A."/>
            <person name="Schaack S."/>
            <person name="Shapiro H."/>
            <person name="Shiga Y."/>
            <person name="Skalitzky C."/>
            <person name="Smith Z."/>
            <person name="Souvorov A."/>
            <person name="Sung W."/>
            <person name="Tang Z."/>
            <person name="Tsuchiya D."/>
            <person name="Tu H."/>
            <person name="Vos H."/>
            <person name="Wang M."/>
            <person name="Wolf Y.I."/>
            <person name="Yamagata H."/>
            <person name="Yamada T."/>
            <person name="Ye Y."/>
            <person name="Shaw J.R."/>
            <person name="Andrews J."/>
            <person name="Crease T.J."/>
            <person name="Tang H."/>
            <person name="Lucas S.M."/>
            <person name="Robertson H.M."/>
            <person name="Bork P."/>
            <person name="Koonin E.V."/>
            <person name="Zdobnov E.M."/>
            <person name="Grigoriev I.V."/>
            <person name="Lynch M."/>
            <person name="Boore J.L."/>
        </authorList>
    </citation>
    <scope>NUCLEOTIDE SEQUENCE [LARGE SCALE GENOMIC DNA]</scope>
</reference>
<dbReference type="STRING" id="6669.E9H148"/>
<dbReference type="Pfam" id="PF16186">
    <property type="entry name" value="Arm_3"/>
    <property type="match status" value="1"/>
</dbReference>
<dbReference type="InterPro" id="IPR032413">
    <property type="entry name" value="Arm_3"/>
</dbReference>
<dbReference type="GO" id="GO:0006607">
    <property type="term" value="P:NLS-bearing protein import into nucleus"/>
    <property type="evidence" value="ECO:0000318"/>
    <property type="project" value="GO_Central"/>
</dbReference>
<feature type="region of interest" description="Disordered" evidence="7">
    <location>
        <begin position="466"/>
        <end position="491"/>
    </location>
</feature>
<comment type="similarity">
    <text evidence="1 5">Belongs to the importin alpha family.</text>
</comment>
<dbReference type="Proteomes" id="UP000000305">
    <property type="component" value="Unassembled WGS sequence"/>
</dbReference>
<sequence>MKRTEVNVELRRSKSEEPLPKRRYLKIDDELLSPLENKSCDCSQNEHQGHSINSGDEKMELIATNAARGILSREYNPPIDIFINANVVPKLVEFLSRKNHVLQYASAWALTNIASGTSDQKKAVVSAGAVARLICLLGSPHPVVAEQAVWALGNIAGGGPELRDHVIELGIIKPLITLIKPDAPDTLLRKVAWVSGNLCHNKILPPSVHAVRQILPALSQLIHKNDKEILFCACSALSFLTDRHNKRIQEVVDAGVVPRLVALLDNVEVAVITPTLRTIGNIVTGSAIQTDSVLAAGACPLLAKLLVHAKMNIVKDAAWTVSNIAAGNTIQIQALFTNNVVRPLVDVLGKGDFECRKEAAWAITYITLGGNVEQIALLRQFGVITPLCALLDQSKEPKTILVVLAGLAKILAAAEKMGELEKVSLHVEECGGLDRIKDLQSHENDEIYRKAHAILKQYFSTDRDEDSEMALSRSQSANCEFNNHPSQKAPE</sequence>
<accession>E9H148</accession>
<dbReference type="GO" id="GO:0061608">
    <property type="term" value="F:nuclear import signal receptor activity"/>
    <property type="evidence" value="ECO:0000318"/>
    <property type="project" value="GO_Central"/>
</dbReference>
<evidence type="ECO:0000256" key="6">
    <source>
        <dbReference type="PROSITE-ProRule" id="PRU00259"/>
    </source>
</evidence>
<dbReference type="InParanoid" id="E9H148"/>
<feature type="repeat" description="ARM" evidence="6">
    <location>
        <begin position="86"/>
        <end position="128"/>
    </location>
</feature>
<evidence type="ECO:0000256" key="5">
    <source>
        <dbReference type="PIRNR" id="PIRNR005673"/>
    </source>
</evidence>
<evidence type="ECO:0000256" key="4">
    <source>
        <dbReference type="ARBA" id="ARBA00022927"/>
    </source>
</evidence>
<keyword evidence="9" id="KW-1185">Reference proteome</keyword>
<organism evidence="8 9">
    <name type="scientific">Daphnia pulex</name>
    <name type="common">Water flea</name>
    <dbReference type="NCBI Taxonomy" id="6669"/>
    <lineage>
        <taxon>Eukaryota</taxon>
        <taxon>Metazoa</taxon>
        <taxon>Ecdysozoa</taxon>
        <taxon>Arthropoda</taxon>
        <taxon>Crustacea</taxon>
        <taxon>Branchiopoda</taxon>
        <taxon>Diplostraca</taxon>
        <taxon>Cladocera</taxon>
        <taxon>Anomopoda</taxon>
        <taxon>Daphniidae</taxon>
        <taxon>Daphnia</taxon>
    </lineage>
</organism>
<keyword evidence="2 5" id="KW-0813">Transport</keyword>